<sequence>MRIDRTTITRHIGDETLTCRIKGKGRIKRRRVFTRFDVEAFLQALAETAAQCRLTDRKSSYHQFELSINRYRRSGSTKLRDERDAQAFEDARRAEAQALLNRLNREGRGPLRLKPAYDRWWNELGQHLADKKIKSVLDRIVEILERRSTSMKLRTTSSRG</sequence>
<gene>
    <name evidence="1" type="ORF">GPL21_30990</name>
</gene>
<dbReference type="RefSeq" id="WP_028337811.1">
    <property type="nucleotide sequence ID" value="NZ_WQNF01000030.1"/>
</dbReference>
<proteinExistence type="predicted"/>
<dbReference type="EMBL" id="WQNF01000030">
    <property type="protein sequence ID" value="MVT69516.1"/>
    <property type="molecule type" value="Genomic_DNA"/>
</dbReference>
<name>A0A844SU60_9BRAD</name>
<evidence type="ECO:0000313" key="1">
    <source>
        <dbReference type="EMBL" id="MVT69516.1"/>
    </source>
</evidence>
<comment type="caution">
    <text evidence="1">The sequence shown here is derived from an EMBL/GenBank/DDBJ whole genome shotgun (WGS) entry which is preliminary data.</text>
</comment>
<evidence type="ECO:0000313" key="2">
    <source>
        <dbReference type="Proteomes" id="UP000436468"/>
    </source>
</evidence>
<keyword evidence="2" id="KW-1185">Reference proteome</keyword>
<protein>
    <submittedName>
        <fullName evidence="1">Uncharacterized protein</fullName>
    </submittedName>
</protein>
<dbReference type="AlphaFoldDB" id="A0A844SU60"/>
<accession>A0A844SU60</accession>
<reference evidence="1 2" key="1">
    <citation type="submission" date="2019-12" db="EMBL/GenBank/DDBJ databases">
        <title>Draft genome sequences Bradyrhizobium cajani AMBPC1010, Bradyrhizobium pachyrhizi AMBPC1040 and Bradyrhizobium yuanmingense ALSPC3051, three plant growth promoting strains isolated from nodules of Cajanus cajan L. in Dominican Republic.</title>
        <authorList>
            <person name="Flores-Felix J.D."/>
            <person name="Araujo J."/>
            <person name="Diaz-Alcantara C."/>
            <person name="Gonzalez-Andres F."/>
            <person name="Velazquez E."/>
        </authorList>
    </citation>
    <scope>NUCLEOTIDE SEQUENCE [LARGE SCALE GENOMIC DNA]</scope>
    <source>
        <strain evidence="1 2">1040</strain>
    </source>
</reference>
<organism evidence="1 2">
    <name type="scientific">Bradyrhizobium pachyrhizi</name>
    <dbReference type="NCBI Taxonomy" id="280333"/>
    <lineage>
        <taxon>Bacteria</taxon>
        <taxon>Pseudomonadati</taxon>
        <taxon>Pseudomonadota</taxon>
        <taxon>Alphaproteobacteria</taxon>
        <taxon>Hyphomicrobiales</taxon>
        <taxon>Nitrobacteraceae</taxon>
        <taxon>Bradyrhizobium</taxon>
    </lineage>
</organism>
<dbReference type="Proteomes" id="UP000436468">
    <property type="component" value="Unassembled WGS sequence"/>
</dbReference>